<keyword evidence="10" id="KW-0539">Nucleus</keyword>
<feature type="region of interest" description="Disordered" evidence="14">
    <location>
        <begin position="2308"/>
        <end position="2395"/>
    </location>
</feature>
<feature type="region of interest" description="Disordered" evidence="14">
    <location>
        <begin position="2232"/>
        <end position="2290"/>
    </location>
</feature>
<evidence type="ECO:0000259" key="16">
    <source>
        <dbReference type="PROSITE" id="PS50172"/>
    </source>
</evidence>
<dbReference type="CDD" id="cd22665">
    <property type="entry name" value="FHA_MDC1"/>
    <property type="match status" value="1"/>
</dbReference>
<feature type="compositionally biased region" description="Polar residues" evidence="14">
    <location>
        <begin position="2269"/>
        <end position="2279"/>
    </location>
</feature>
<dbReference type="SUPFAM" id="SSF49879">
    <property type="entry name" value="SMAD/FHA domain"/>
    <property type="match status" value="1"/>
</dbReference>
<dbReference type="InterPro" id="IPR000253">
    <property type="entry name" value="FHA_dom"/>
</dbReference>
<dbReference type="PANTHER" id="PTHR23196:SF1">
    <property type="entry name" value="PAX-INTERACTING PROTEIN 1"/>
    <property type="match status" value="1"/>
</dbReference>
<dbReference type="SUPFAM" id="SSF52113">
    <property type="entry name" value="BRCT domain"/>
    <property type="match status" value="1"/>
</dbReference>
<dbReference type="InterPro" id="IPR051579">
    <property type="entry name" value="DDR_Transcriptional_Reg"/>
</dbReference>
<feature type="compositionally biased region" description="Basic and acidic residues" evidence="14">
    <location>
        <begin position="2324"/>
        <end position="2336"/>
    </location>
</feature>
<dbReference type="SMART" id="SM00240">
    <property type="entry name" value="FHA"/>
    <property type="match status" value="1"/>
</dbReference>
<evidence type="ECO:0000256" key="12">
    <source>
        <dbReference type="ARBA" id="ARBA00023858"/>
    </source>
</evidence>
<evidence type="ECO:0000256" key="8">
    <source>
        <dbReference type="ARBA" id="ARBA00022843"/>
    </source>
</evidence>
<evidence type="ECO:0000256" key="5">
    <source>
        <dbReference type="ARBA" id="ARBA00022499"/>
    </source>
</evidence>
<proteinExistence type="predicted"/>
<feature type="domain" description="FHA" evidence="15">
    <location>
        <begin position="48"/>
        <end position="98"/>
    </location>
</feature>
<evidence type="ECO:0000256" key="3">
    <source>
        <dbReference type="ARBA" id="ARBA00015014"/>
    </source>
</evidence>
<dbReference type="CDD" id="cd17744">
    <property type="entry name" value="BRCT_MDC1_rpt1"/>
    <property type="match status" value="1"/>
</dbReference>
<evidence type="ECO:0000256" key="6">
    <source>
        <dbReference type="ARBA" id="ARBA00022737"/>
    </source>
</evidence>
<evidence type="ECO:0000256" key="13">
    <source>
        <dbReference type="ARBA" id="ARBA00030146"/>
    </source>
</evidence>
<evidence type="ECO:0000256" key="4">
    <source>
        <dbReference type="ARBA" id="ARBA00022454"/>
    </source>
</evidence>
<evidence type="ECO:0000256" key="7">
    <source>
        <dbReference type="ARBA" id="ARBA00022763"/>
    </source>
</evidence>
<feature type="compositionally biased region" description="Basic residues" evidence="14">
    <location>
        <begin position="2430"/>
        <end position="2441"/>
    </location>
</feature>
<dbReference type="Gene3D" id="2.60.200.20">
    <property type="match status" value="1"/>
</dbReference>
<dbReference type="GO" id="GO:0006974">
    <property type="term" value="P:DNA damage response"/>
    <property type="evidence" value="ECO:0007669"/>
    <property type="project" value="UniProtKB-KW"/>
</dbReference>
<dbReference type="PANTHER" id="PTHR23196">
    <property type="entry name" value="PAX TRANSCRIPTION ACTIVATION DOMAIN INTERACTING PROTEIN"/>
    <property type="match status" value="1"/>
</dbReference>
<organism evidence="17 18">
    <name type="scientific">Cimex lectularius</name>
    <name type="common">Bed bug</name>
    <name type="synonym">Acanthia lectularia</name>
    <dbReference type="NCBI Taxonomy" id="79782"/>
    <lineage>
        <taxon>Eukaryota</taxon>
        <taxon>Metazoa</taxon>
        <taxon>Ecdysozoa</taxon>
        <taxon>Arthropoda</taxon>
        <taxon>Hexapoda</taxon>
        <taxon>Insecta</taxon>
        <taxon>Pterygota</taxon>
        <taxon>Neoptera</taxon>
        <taxon>Paraneoptera</taxon>
        <taxon>Hemiptera</taxon>
        <taxon>Heteroptera</taxon>
        <taxon>Panheteroptera</taxon>
        <taxon>Cimicomorpha</taxon>
        <taxon>Cimicidae</taxon>
        <taxon>Cimex</taxon>
    </lineage>
</organism>
<dbReference type="InterPro" id="IPR001357">
    <property type="entry name" value="BRCT_dom"/>
</dbReference>
<feature type="region of interest" description="Disordered" evidence="14">
    <location>
        <begin position="2424"/>
        <end position="2455"/>
    </location>
</feature>
<feature type="compositionally biased region" description="Basic and acidic residues" evidence="14">
    <location>
        <begin position="2256"/>
        <end position="2268"/>
    </location>
</feature>
<evidence type="ECO:0000256" key="9">
    <source>
        <dbReference type="ARBA" id="ARBA00022990"/>
    </source>
</evidence>
<feature type="compositionally biased region" description="Polar residues" evidence="14">
    <location>
        <begin position="2357"/>
        <end position="2367"/>
    </location>
</feature>
<feature type="compositionally biased region" description="Polar residues" evidence="14">
    <location>
        <begin position="2236"/>
        <end position="2250"/>
    </location>
</feature>
<name>A0A8I6RDA6_CIMLE</name>
<keyword evidence="8" id="KW-0832">Ubl conjugation</keyword>
<feature type="compositionally biased region" description="Basic and acidic residues" evidence="14">
    <location>
        <begin position="2368"/>
        <end position="2378"/>
    </location>
</feature>
<protein>
    <recommendedName>
        <fullName evidence="3">Mediator of DNA damage checkpoint protein 1</fullName>
    </recommendedName>
    <alternativeName>
        <fullName evidence="13">PAX transactivation activation domain-interacting protein</fullName>
    </alternativeName>
    <alternativeName>
        <fullName evidence="12">PAX-interacting protein 1</fullName>
    </alternativeName>
</protein>
<dbReference type="PROSITE" id="PS50006">
    <property type="entry name" value="FHA_DOMAIN"/>
    <property type="match status" value="1"/>
</dbReference>
<dbReference type="GO" id="GO:0005694">
    <property type="term" value="C:chromosome"/>
    <property type="evidence" value="ECO:0007669"/>
    <property type="project" value="UniProtKB-SubCell"/>
</dbReference>
<dbReference type="OrthoDB" id="342264at2759"/>
<dbReference type="InterPro" id="IPR008984">
    <property type="entry name" value="SMAD_FHA_dom_sf"/>
</dbReference>
<dbReference type="Pfam" id="PF00498">
    <property type="entry name" value="FHA"/>
    <property type="match status" value="1"/>
</dbReference>
<dbReference type="GO" id="GO:0005634">
    <property type="term" value="C:nucleus"/>
    <property type="evidence" value="ECO:0007669"/>
    <property type="project" value="UniProtKB-SubCell"/>
</dbReference>
<dbReference type="InterPro" id="IPR036420">
    <property type="entry name" value="BRCT_dom_sf"/>
</dbReference>
<dbReference type="SMART" id="SM00292">
    <property type="entry name" value="BRCT"/>
    <property type="match status" value="1"/>
</dbReference>
<dbReference type="KEGG" id="clec:106661444"/>
<keyword evidence="18" id="KW-1185">Reference proteome</keyword>
<keyword evidence="4" id="KW-0158">Chromosome</keyword>
<dbReference type="Pfam" id="PF16770">
    <property type="entry name" value="RTT107_BRCT_5"/>
    <property type="match status" value="1"/>
</dbReference>
<keyword evidence="7" id="KW-0227">DNA damage</keyword>
<feature type="region of interest" description="Disordered" evidence="14">
    <location>
        <begin position="2166"/>
        <end position="2188"/>
    </location>
</feature>
<evidence type="ECO:0000313" key="17">
    <source>
        <dbReference type="EnsemblMetazoa" id="XP_014240324.1"/>
    </source>
</evidence>
<evidence type="ECO:0000256" key="2">
    <source>
        <dbReference type="ARBA" id="ARBA00004286"/>
    </source>
</evidence>
<dbReference type="Gene3D" id="3.40.50.10190">
    <property type="entry name" value="BRCT domain"/>
    <property type="match status" value="2"/>
</dbReference>
<dbReference type="EnsemblMetazoa" id="XM_014384838.2">
    <property type="protein sequence ID" value="XP_014240324.1"/>
    <property type="gene ID" value="LOC106661444"/>
</dbReference>
<comment type="subcellular location">
    <subcellularLocation>
        <location evidence="2">Chromosome</location>
    </subcellularLocation>
    <subcellularLocation>
        <location evidence="1">Nucleus</location>
    </subcellularLocation>
</comment>
<feature type="domain" description="BRCT" evidence="16">
    <location>
        <begin position="2464"/>
        <end position="2542"/>
    </location>
</feature>
<evidence type="ECO:0000259" key="15">
    <source>
        <dbReference type="PROSITE" id="PS50006"/>
    </source>
</evidence>
<reference evidence="17" key="1">
    <citation type="submission" date="2022-01" db="UniProtKB">
        <authorList>
            <consortium name="EnsemblMetazoa"/>
        </authorList>
    </citation>
    <scope>IDENTIFICATION</scope>
</reference>
<dbReference type="CDD" id="cd18432">
    <property type="entry name" value="BRCT_PAXIP1_rpt6_like"/>
    <property type="match status" value="1"/>
</dbReference>
<keyword evidence="9" id="KW-0007">Acetylation</keyword>
<evidence type="ECO:0000256" key="11">
    <source>
        <dbReference type="ARBA" id="ARBA00023306"/>
    </source>
</evidence>
<dbReference type="OMA" id="ICTQPVN"/>
<dbReference type="Proteomes" id="UP000494040">
    <property type="component" value="Unassembled WGS sequence"/>
</dbReference>
<dbReference type="GeneID" id="106661444"/>
<dbReference type="PROSITE" id="PS50172">
    <property type="entry name" value="BRCT"/>
    <property type="match status" value="1"/>
</dbReference>
<keyword evidence="11" id="KW-0131">Cell cycle</keyword>
<evidence type="ECO:0000256" key="10">
    <source>
        <dbReference type="ARBA" id="ARBA00023242"/>
    </source>
</evidence>
<evidence type="ECO:0000256" key="1">
    <source>
        <dbReference type="ARBA" id="ARBA00004123"/>
    </source>
</evidence>
<evidence type="ECO:0000256" key="14">
    <source>
        <dbReference type="SAM" id="MobiDB-lite"/>
    </source>
</evidence>
<accession>A0A8I6RDA6</accession>
<dbReference type="Pfam" id="PF16589">
    <property type="entry name" value="BRCT_2"/>
    <property type="match status" value="1"/>
</dbReference>
<keyword evidence="5" id="KW-1017">Isopeptide bond</keyword>
<evidence type="ECO:0000313" key="18">
    <source>
        <dbReference type="Proteomes" id="UP000494040"/>
    </source>
</evidence>
<sequence>MIHFLFMELLESTQILETSDKTLPDLNDKVAAVLTIKDEKHNIFYTENSIGRDSSCNIVIVDKTISARHAVIEVEDKDSHFIYDLNSSNKTKLGKTFLKPNVRYLVHDGDELLFANIKAIYTYAKDSNKTADLEDDTTQLICIPETPEKDDSKIIIAETPARKGSPDECEDSDVDLFQESPPPSAIKIQDSTFFNPEDKGRKQGCLSIYDIATQSIIQGEEHEQIEETAYSNIDDTMTEDFAKVGFHKRIDSTRFKEGRSDVPKTNIYMEETEEFAIEKISKKLSLFDESERENEKKLNLINSSRTEQACQNVTNNKETSLSDAKKINEPKVKEEPIENKNSQDCELILSECIEFNNHNIQRKIDNLDISVGSTTSKLHGLSIMDNRNSFEPNDKENSIDDLFIPSQEFPRKDECTEKFQLHMSESFFICTSHEKMVSENNLKSEQLVKGQFKDTPSVFTITVQDEPIQSQNFEIKDRGDDEIRDTKIGEKIPELCEEKSFVNKALVETVISEKKDSFQSNANNTLSQYVNSLIEKDINNVFSEELFQNSQQFCLVKDIIENEAQSTEDIVVETFDNDKLQIGIKSTIKQEVTTKCLKFDDSSLDVFGSQNSAGSQRKVDKFKSDYQEKGSEENTFNVETKKKEVSTASVTEEDTSLEEFEGFEEGIAKINNTNSFRIMSEINNIPFNSISNEQSTIKDQIINELQKENSEECFNGKSNEVHSAQADKSRESMCFEEKEPDLLKNKKGAENHMLEDDKELSLTFSVCSKYDENKREVGKAGLNESKVEEANCPVSDIIDIPKISETEDLNNKNDAIRQSNCFEEETSDSKITENQMLEDEKVLSLPFSVCTKSDENKREVEASLYQSKVEEVNCSISDNIEIPKCSEIEGLNNTNTNEKNEGDEKPIEIKTSIKANDFETSEKSIDKQITDTKKIFDNENVTKLKNSELDGVILDENTIQIQNFDKVTTVESCDEFKNEDENSLDEDFEGFDSCEKQKQRIPTSVLQTTTTNDYFKHYSIMATEYFSQTPRRNICNILTQELICKSRDSDCDDDFDSQILAHETEGIKVDLNELSADPSNVFPSTNTEFKDPFDHVQNKATSFPNKSVVRSNIPENNICTESCVDLKSSGIQELKQPPKNAELKQKLEPSVSVIDDQIINIQDMGKSDCGKKLTVETGIPDLCTEVVNVQDLKNTLKINEPNDLEMSIYDMSTQFEDFQCLQKSDEDTKVVEECKVSNSNSCTQPANLHKTKPINEINTEVTTSSNTKEVNVHPLEKLSGNMNVFDLESSVYNVCTQPFEIELLKTSTYDLQTELVSAQILMKSSENRNVSDDLETSMSKLCAQPVNIQSLRKSPSLDTKPVDDLEASISNLCTQPVNLQSLENSGIKPVDDLEASISNPSTQPVNLQNLKKLPSHDTKPVDDLEASISNLCTQPVNLQNLKKLSSYDTKPVDDLEASISNLYTQPVNLQNLKKLSSHDTKPVDDLEASISNLCTQPVNLQNLKKLSSLDTKPFDDLEASISNICTQPVNLQNVKKLSSHNTKPVDDLEASISNLCTQPVNLQNVKKLSSHNTKPVDDLEASISNLCTQPVNLQNLKKSSAQDMKIIDDLEASISNLSTQPVNLQNLKKLSSDNMHAFDVLEVSISDICTQPVNIENLIKTNLKTRTDNKNDLDSEFANTQNSEKSFGNMKVSDHLEASISSMSTQPVNLQNLRKSSENKKVCNNMENTTISDLCTQPENIQTLQITSKNKTVSDVLDVSISNICTQPVNLQNLKKLSDKVQSNEKADISDMSVQFVNQQSSPKITKIFETTISDMCTAEMVNHVISRANHFYTSTPKPVHNIQLRDKKCNKAIAEQRDDSVETCKLPAVEKHFNVKTNCKNSSREKLLDVKLELNKMGENCNGPSVLINVPVQRTTNNSIKKFDPDMDEDSDVIESRKTKVYNLSSDSEDDSPLSFIPSKRPKLFLNNEDEGEEKNKVKRTNDYNDIKTMDELHGAPISFFKKKKTFQIEIKQESVSPGKNISSYRTVSMEETNPVHCNTSLEGTVCSMEETLISTKPVCQKTFKKFTRKQFPLTKIQEECSDSLKGIESNDNVVDKDLGRGKRSRVLKNFSDFETEQSLKVIPADKSSVCLPLPKKRKLETAKETTDISSSSSGIKQMELIVEKPKKRSAKKEKTDLTNENAKTDKVSLKSTLPEIVCTQDLVKNNSLKKTEENDVSLNKSSPKGKVFKKNKILKQNATSSVDTQNKHPGNVLDDVKAENSSKENLNKCSADSQSLNKRGRNIRKKPEVKEAINVEQVNVNEHEKMQIEDLPLGRSLRSKRTQPENKNLPEKKVKNIRNLKQKKPDSEEVLNQKPLGSSTSSLNIEHSKKNEEVKCNKRTKKGISKKETKKVTNNSAETAYLAGSTTGSSENHTSLDLEQHNFATAKKSPKNNKKTRKIKNADPSISSGSTQTSLSKTFDEPFRIMFAGYSDPTMLALIERLNGEVVENALTCTIVVADKVKKTTKFLCGLALGRPIVPPKWLQGCEDSDYFIDPFKHILLDNETEEKYSFHLSESINKAKHSKLLESWSVYATPSTKPPPIEIKSIIECSGGKFLQKEPARWPKNSFVISCIEDKEKWAKLKKRGTIPPIVSTEVLLTGVLQQTLDLTSHALKL</sequence>
<dbReference type="RefSeq" id="XP_014240324.1">
    <property type="nucleotide sequence ID" value="XM_014384838.2"/>
</dbReference>
<keyword evidence="6" id="KW-0677">Repeat</keyword>
<feature type="compositionally biased region" description="Basic and acidic residues" evidence="14">
    <location>
        <begin position="2174"/>
        <end position="2188"/>
    </location>
</feature>